<organism evidence="3">
    <name type="scientific">marine metagenome</name>
    <dbReference type="NCBI Taxonomy" id="408172"/>
    <lineage>
        <taxon>unclassified sequences</taxon>
        <taxon>metagenomes</taxon>
        <taxon>ecological metagenomes</taxon>
    </lineage>
</organism>
<name>A0A381PP26_9ZZZZ</name>
<dbReference type="AlphaFoldDB" id="A0A381PP26"/>
<dbReference type="Gene3D" id="3.40.50.2000">
    <property type="entry name" value="Glycogen Phosphorylase B"/>
    <property type="match status" value="2"/>
</dbReference>
<feature type="non-terminal residue" evidence="3">
    <location>
        <position position="1"/>
    </location>
</feature>
<dbReference type="PANTHER" id="PTHR45947">
    <property type="entry name" value="SULFOQUINOVOSYL TRANSFERASE SQD2"/>
    <property type="match status" value="1"/>
</dbReference>
<sequence length="447" mass="50621">VKLAFIVQRYGTEILGGSEYHCRLIAERLALRHEVEVLTTCAQDYVTWKNAYPEGEDRVRGVTVRRFANSETRDIKEFNKFSDWIFHNPHTDDDEVEWLRRQGPWCPALIKYLEQYATTYDALIFFTYLYAPTVLGLRVAPSRSILVPTAHDEPAIQLKIYRDMFTLPAGIAYNTAVERQFLKSNFTIRAVSEEIVGCGVDLPQLQGYRKRTTTTPTSTSSTNVSQELEGKTKLGQGDHNRPQALQTGNEAFRRRYRLHGPIVLYGGRIDPGKGCEELIEYFGAYREGGGDATLTLMGAKLMPLPEEPFIRFAGLLPDRERVQALEAATVVVVPSPLESLSLLALESFAVGTPILANARSDVLVSHCRQSNAGLYYADRDEFVECLKLLLLDKRLRTAMGIQGRNYVRRNYRWDVILGIYERMIATVRGPSLSTANKRQRDSSGRRQ</sequence>
<dbReference type="GO" id="GO:0016757">
    <property type="term" value="F:glycosyltransferase activity"/>
    <property type="evidence" value="ECO:0007669"/>
    <property type="project" value="InterPro"/>
</dbReference>
<feature type="region of interest" description="Disordered" evidence="1">
    <location>
        <begin position="209"/>
        <end position="243"/>
    </location>
</feature>
<feature type="compositionally biased region" description="Basic and acidic residues" evidence="1">
    <location>
        <begin position="228"/>
        <end position="241"/>
    </location>
</feature>
<dbReference type="InterPro" id="IPR001296">
    <property type="entry name" value="Glyco_trans_1"/>
</dbReference>
<dbReference type="EMBL" id="UINC01001023">
    <property type="protein sequence ID" value="SUZ67857.1"/>
    <property type="molecule type" value="Genomic_DNA"/>
</dbReference>
<dbReference type="SUPFAM" id="SSF53756">
    <property type="entry name" value="UDP-Glycosyltransferase/glycogen phosphorylase"/>
    <property type="match status" value="1"/>
</dbReference>
<evidence type="ECO:0000256" key="1">
    <source>
        <dbReference type="SAM" id="MobiDB-lite"/>
    </source>
</evidence>
<gene>
    <name evidence="3" type="ORF">METZ01_LOCUS20711</name>
</gene>
<dbReference type="PANTHER" id="PTHR45947:SF3">
    <property type="entry name" value="SULFOQUINOVOSYL TRANSFERASE SQD2"/>
    <property type="match status" value="1"/>
</dbReference>
<accession>A0A381PP26</accession>
<reference evidence="3" key="1">
    <citation type="submission" date="2018-05" db="EMBL/GenBank/DDBJ databases">
        <authorList>
            <person name="Lanie J.A."/>
            <person name="Ng W.-L."/>
            <person name="Kazmierczak K.M."/>
            <person name="Andrzejewski T.M."/>
            <person name="Davidsen T.M."/>
            <person name="Wayne K.J."/>
            <person name="Tettelin H."/>
            <person name="Glass J.I."/>
            <person name="Rusch D."/>
            <person name="Podicherti R."/>
            <person name="Tsui H.-C.T."/>
            <person name="Winkler M.E."/>
        </authorList>
    </citation>
    <scope>NUCLEOTIDE SEQUENCE</scope>
</reference>
<feature type="compositionally biased region" description="Low complexity" evidence="1">
    <location>
        <begin position="213"/>
        <end position="222"/>
    </location>
</feature>
<feature type="domain" description="Glycosyl transferase family 1" evidence="2">
    <location>
        <begin position="260"/>
        <end position="405"/>
    </location>
</feature>
<dbReference type="InterPro" id="IPR050194">
    <property type="entry name" value="Glycosyltransferase_grp1"/>
</dbReference>
<evidence type="ECO:0000259" key="2">
    <source>
        <dbReference type="Pfam" id="PF00534"/>
    </source>
</evidence>
<protein>
    <recommendedName>
        <fullName evidence="2">Glycosyl transferase family 1 domain-containing protein</fullName>
    </recommendedName>
</protein>
<evidence type="ECO:0000313" key="3">
    <source>
        <dbReference type="EMBL" id="SUZ67857.1"/>
    </source>
</evidence>
<proteinExistence type="predicted"/>
<dbReference type="Pfam" id="PF00534">
    <property type="entry name" value="Glycos_transf_1"/>
    <property type="match status" value="1"/>
</dbReference>